<keyword evidence="2" id="KW-1185">Reference proteome</keyword>
<accession>A0A6A6QSS4</accession>
<dbReference type="AlphaFoldDB" id="A0A6A6QSS4"/>
<organism evidence="1 2">
    <name type="scientific">Lophium mytilinum</name>
    <dbReference type="NCBI Taxonomy" id="390894"/>
    <lineage>
        <taxon>Eukaryota</taxon>
        <taxon>Fungi</taxon>
        <taxon>Dikarya</taxon>
        <taxon>Ascomycota</taxon>
        <taxon>Pezizomycotina</taxon>
        <taxon>Dothideomycetes</taxon>
        <taxon>Pleosporomycetidae</taxon>
        <taxon>Mytilinidiales</taxon>
        <taxon>Mytilinidiaceae</taxon>
        <taxon>Lophium</taxon>
    </lineage>
</organism>
<evidence type="ECO:0000313" key="1">
    <source>
        <dbReference type="EMBL" id="KAF2495568.1"/>
    </source>
</evidence>
<name>A0A6A6QSS4_9PEZI</name>
<sequence length="120" mass="13508">MWSVLVSSHIVHLSVRRSELACHGLEVAGYAMCWSVVVLRNALYGYSSLLSSISVDSFRGLLRFDVDTWGEDSISAYGRKGGCGCVQPYQGARHVRDQIFCQTGTTRYGRYWDMCLSVWD</sequence>
<dbReference type="Proteomes" id="UP000799750">
    <property type="component" value="Unassembled WGS sequence"/>
</dbReference>
<protein>
    <submittedName>
        <fullName evidence="1">Uncharacterized protein</fullName>
    </submittedName>
</protein>
<reference evidence="1" key="1">
    <citation type="journal article" date="2020" name="Stud. Mycol.">
        <title>101 Dothideomycetes genomes: a test case for predicting lifestyles and emergence of pathogens.</title>
        <authorList>
            <person name="Haridas S."/>
            <person name="Albert R."/>
            <person name="Binder M."/>
            <person name="Bloem J."/>
            <person name="Labutti K."/>
            <person name="Salamov A."/>
            <person name="Andreopoulos B."/>
            <person name="Baker S."/>
            <person name="Barry K."/>
            <person name="Bills G."/>
            <person name="Bluhm B."/>
            <person name="Cannon C."/>
            <person name="Castanera R."/>
            <person name="Culley D."/>
            <person name="Daum C."/>
            <person name="Ezra D."/>
            <person name="Gonzalez J."/>
            <person name="Henrissat B."/>
            <person name="Kuo A."/>
            <person name="Liang C."/>
            <person name="Lipzen A."/>
            <person name="Lutzoni F."/>
            <person name="Magnuson J."/>
            <person name="Mondo S."/>
            <person name="Nolan M."/>
            <person name="Ohm R."/>
            <person name="Pangilinan J."/>
            <person name="Park H.-J."/>
            <person name="Ramirez L."/>
            <person name="Alfaro M."/>
            <person name="Sun H."/>
            <person name="Tritt A."/>
            <person name="Yoshinaga Y."/>
            <person name="Zwiers L.-H."/>
            <person name="Turgeon B."/>
            <person name="Goodwin S."/>
            <person name="Spatafora J."/>
            <person name="Crous P."/>
            <person name="Grigoriev I."/>
        </authorList>
    </citation>
    <scope>NUCLEOTIDE SEQUENCE</scope>
    <source>
        <strain evidence="1">CBS 269.34</strain>
    </source>
</reference>
<proteinExistence type="predicted"/>
<evidence type="ECO:0000313" key="2">
    <source>
        <dbReference type="Proteomes" id="UP000799750"/>
    </source>
</evidence>
<gene>
    <name evidence="1" type="ORF">BU16DRAFT_393239</name>
</gene>
<dbReference type="EMBL" id="MU004189">
    <property type="protein sequence ID" value="KAF2495568.1"/>
    <property type="molecule type" value="Genomic_DNA"/>
</dbReference>